<proteinExistence type="predicted"/>
<evidence type="ECO:0000313" key="2">
    <source>
        <dbReference type="EMBL" id="SHN00399.1"/>
    </source>
</evidence>
<dbReference type="AlphaFoldDB" id="A0A1M7N9T1"/>
<dbReference type="Pfam" id="PF04326">
    <property type="entry name" value="SLFN_AlbA_2"/>
    <property type="match status" value="1"/>
</dbReference>
<dbReference type="EMBL" id="FRCJ01000009">
    <property type="protein sequence ID" value="SHN00399.1"/>
    <property type="molecule type" value="Genomic_DNA"/>
</dbReference>
<reference evidence="2 3" key="1">
    <citation type="submission" date="2016-11" db="EMBL/GenBank/DDBJ databases">
        <authorList>
            <person name="Jaros S."/>
            <person name="Januszkiewicz K."/>
            <person name="Wedrychowicz H."/>
        </authorList>
    </citation>
    <scope>NUCLEOTIDE SEQUENCE [LARGE SCALE GENOMIC DNA]</scope>
    <source>
        <strain evidence="2 3">BPI-34</strain>
    </source>
</reference>
<organism evidence="2 3">
    <name type="scientific">Xylanibacter ruminicola</name>
    <name type="common">Prevotella ruminicola</name>
    <dbReference type="NCBI Taxonomy" id="839"/>
    <lineage>
        <taxon>Bacteria</taxon>
        <taxon>Pseudomonadati</taxon>
        <taxon>Bacteroidota</taxon>
        <taxon>Bacteroidia</taxon>
        <taxon>Bacteroidales</taxon>
        <taxon>Prevotellaceae</taxon>
        <taxon>Xylanibacter</taxon>
    </lineage>
</organism>
<protein>
    <submittedName>
        <fullName evidence="2">Predicted transcriptional regulator, contains HTH domain</fullName>
    </submittedName>
</protein>
<dbReference type="InterPro" id="IPR038475">
    <property type="entry name" value="RecG_C_sf"/>
</dbReference>
<dbReference type="Pfam" id="PF13749">
    <property type="entry name" value="HATPase_c_4"/>
    <property type="match status" value="1"/>
</dbReference>
<dbReference type="InterPro" id="IPR007421">
    <property type="entry name" value="Schlafen_AlbA_2_dom"/>
</dbReference>
<evidence type="ECO:0000313" key="3">
    <source>
        <dbReference type="Proteomes" id="UP000184280"/>
    </source>
</evidence>
<dbReference type="PANTHER" id="PTHR30595:SF6">
    <property type="entry name" value="SCHLAFEN ALBA-2 DOMAIN-CONTAINING PROTEIN"/>
    <property type="match status" value="1"/>
</dbReference>
<dbReference type="PANTHER" id="PTHR30595">
    <property type="entry name" value="GLPR-RELATED TRANSCRIPTIONAL REPRESSOR"/>
    <property type="match status" value="1"/>
</dbReference>
<dbReference type="RefSeq" id="WP_073047677.1">
    <property type="nucleotide sequence ID" value="NZ_FOLF01000025.1"/>
</dbReference>
<dbReference type="Gene3D" id="3.30.950.30">
    <property type="entry name" value="Schlafen, AAA domain"/>
    <property type="match status" value="1"/>
</dbReference>
<sequence length="479" mass="54378">MDWKEKAIKILKDSLYPIPSELNELDWKSGLSDKTDRLAQHLSAFANLKGGGVLVYGVRNDGTCFDLTKEEVDKIVQTLGNIAQNNLVYSIPIEHSVMEFDGHSLLFVYIPEQNDKPVHLRGKDIYASYHRSAGQTVKMSRNQVKALIATSQGITFEQQIAKEDQTKEEVLKLLNYQALYRILDKNVPQSTDAIMERLSDYHLCKQVVDSWSITNLGAILFANDLKDFPNMEGHEVIVRKYIGTNNRQQEFEQHGVYGYAVGFEGLIDFIMRNTSTEVIDVKRESIPTYPRVAVREFVANALVHQDFGITGMPVTIEIFSNRLSITNAGAPLNDINRLIDLPPQSRNEQLAQMMFNLGICERRGSGIDRAIAAIEEMFLPPVKFTKSEQHTRVFMYPQKSLKDMTKQEKISACYQHACLMYEDGEKINNQSVRDRFELSKNDSSVASRIIADTMEAGLIKPADSETVSKKYMTYIPYYG</sequence>
<dbReference type="OrthoDB" id="1120869at2"/>
<dbReference type="InterPro" id="IPR038461">
    <property type="entry name" value="Schlafen_AlbA_2_dom_sf"/>
</dbReference>
<name>A0A1M7N9T1_XYLRU</name>
<dbReference type="Gene3D" id="3.30.565.60">
    <property type="match status" value="1"/>
</dbReference>
<dbReference type="Proteomes" id="UP000184280">
    <property type="component" value="Unassembled WGS sequence"/>
</dbReference>
<gene>
    <name evidence="2" type="ORF">SAMN04488494_3149</name>
</gene>
<feature type="domain" description="Schlafen AlbA-2" evidence="1">
    <location>
        <begin position="22"/>
        <end position="139"/>
    </location>
</feature>
<accession>A0A1M7N9T1</accession>
<evidence type="ECO:0000259" key="1">
    <source>
        <dbReference type="Pfam" id="PF04326"/>
    </source>
</evidence>